<dbReference type="Gene3D" id="2.130.10.10">
    <property type="entry name" value="YVTN repeat-like/Quinoprotein amine dehydrogenase"/>
    <property type="match status" value="1"/>
</dbReference>
<dbReference type="Pfam" id="PF00400">
    <property type="entry name" value="WD40"/>
    <property type="match status" value="2"/>
</dbReference>
<dbReference type="InterPro" id="IPR051696">
    <property type="entry name" value="DENN_Domain_GEFs"/>
</dbReference>
<dbReference type="InterPro" id="IPR001680">
    <property type="entry name" value="WD40_rpt"/>
</dbReference>
<keyword evidence="2" id="KW-1185">Reference proteome</keyword>
<protein>
    <recommendedName>
        <fullName evidence="3">DENN domain-containing protein 3</fullName>
    </recommendedName>
</protein>
<reference evidence="1 2" key="1">
    <citation type="submission" date="2024-06" db="EMBL/GenBank/DDBJ databases">
        <authorList>
            <person name="Pan Q."/>
            <person name="Wen M."/>
            <person name="Jouanno E."/>
            <person name="Zahm M."/>
            <person name="Klopp C."/>
            <person name="Cabau C."/>
            <person name="Louis A."/>
            <person name="Berthelot C."/>
            <person name="Parey E."/>
            <person name="Roest Crollius H."/>
            <person name="Montfort J."/>
            <person name="Robinson-Rechavi M."/>
            <person name="Bouchez O."/>
            <person name="Lampietro C."/>
            <person name="Lopez Roques C."/>
            <person name="Donnadieu C."/>
            <person name="Postlethwait J."/>
            <person name="Bobe J."/>
            <person name="Verreycken H."/>
            <person name="Guiguen Y."/>
        </authorList>
    </citation>
    <scope>NUCLEOTIDE SEQUENCE [LARGE SCALE GENOMIC DNA]</scope>
    <source>
        <strain evidence="1">Up_M1</strain>
        <tissue evidence="1">Testis</tissue>
    </source>
</reference>
<dbReference type="InterPro" id="IPR015943">
    <property type="entry name" value="WD40/YVTN_repeat-like_dom_sf"/>
</dbReference>
<name>A0ABD0WCM8_UMBPY</name>
<dbReference type="SUPFAM" id="SSF50978">
    <property type="entry name" value="WD40 repeat-like"/>
    <property type="match status" value="1"/>
</dbReference>
<dbReference type="PANTHER" id="PTHR12296:SF21">
    <property type="entry name" value="DENN DOMAIN-CONTAINING PROTEIN 3"/>
    <property type="match status" value="1"/>
</dbReference>
<dbReference type="PANTHER" id="PTHR12296">
    <property type="entry name" value="DENN DOMAIN-CONTAINING PROTEIN 4"/>
    <property type="match status" value="1"/>
</dbReference>
<evidence type="ECO:0000313" key="2">
    <source>
        <dbReference type="Proteomes" id="UP001557470"/>
    </source>
</evidence>
<dbReference type="Proteomes" id="UP001557470">
    <property type="component" value="Unassembled WGS sequence"/>
</dbReference>
<dbReference type="InterPro" id="IPR036322">
    <property type="entry name" value="WD40_repeat_dom_sf"/>
</dbReference>
<evidence type="ECO:0000313" key="1">
    <source>
        <dbReference type="EMBL" id="KAL0961932.1"/>
    </source>
</evidence>
<comment type="caution">
    <text evidence="1">The sequence shown here is derived from an EMBL/GenBank/DDBJ whole genome shotgun (WGS) entry which is preliminary data.</text>
</comment>
<evidence type="ECO:0008006" key="3">
    <source>
        <dbReference type="Google" id="ProtNLM"/>
    </source>
</evidence>
<gene>
    <name evidence="1" type="ORF">UPYG_G00333530</name>
</gene>
<accession>A0ABD0WCM8</accession>
<dbReference type="EMBL" id="JAGEUA010000011">
    <property type="protein sequence ID" value="KAL0961932.1"/>
    <property type="molecule type" value="Genomic_DNA"/>
</dbReference>
<proteinExistence type="predicted"/>
<sequence length="375" mass="41810">MQQALTNALLMDAVVGCLQSQKAIYAATKLAHFDRMKLEVPMMVPKTTSETLKHKINPSLDRTSPQGVDVLLYTPGQLGVSSDSEDNGNPKLWCALSDGKVVVFDAASWSIQQNHVQLGASRVNCMLGVDRQQVWIGAQDSVIYIISTRSMSCNKQLTDHRSEVTGLAIAEHSDKNSIKVAYSCSGEGTVIVWDVSTLQVRKSFRLSCDHLQSVKLYSGTLWCCARDCIMEVSKNGTVQCKISIPEQHRSSPTAYSCLLFYQERDQLWMAYIDSGELCVRYLREPSKPFQKIHLPDCVGVTCLIKVKNQIWVGGRGRSLGKFRGKIYILDPWRLTVEKELVAHNDCVKALCSAEDRYVLSGAAREDGKIAIWKVE</sequence>
<dbReference type="AlphaFoldDB" id="A0ABD0WCM8"/>
<dbReference type="SMART" id="SM00320">
    <property type="entry name" value="WD40"/>
    <property type="match status" value="2"/>
</dbReference>
<dbReference type="GO" id="GO:0005085">
    <property type="term" value="F:guanyl-nucleotide exchange factor activity"/>
    <property type="evidence" value="ECO:0007669"/>
    <property type="project" value="UniProtKB-ARBA"/>
</dbReference>
<organism evidence="1 2">
    <name type="scientific">Umbra pygmaea</name>
    <name type="common">Eastern mudminnow</name>
    <dbReference type="NCBI Taxonomy" id="75934"/>
    <lineage>
        <taxon>Eukaryota</taxon>
        <taxon>Metazoa</taxon>
        <taxon>Chordata</taxon>
        <taxon>Craniata</taxon>
        <taxon>Vertebrata</taxon>
        <taxon>Euteleostomi</taxon>
        <taxon>Actinopterygii</taxon>
        <taxon>Neopterygii</taxon>
        <taxon>Teleostei</taxon>
        <taxon>Protacanthopterygii</taxon>
        <taxon>Esociformes</taxon>
        <taxon>Umbridae</taxon>
        <taxon>Umbra</taxon>
    </lineage>
</organism>